<evidence type="ECO:0000256" key="2">
    <source>
        <dbReference type="ARBA" id="ARBA00022679"/>
    </source>
</evidence>
<reference evidence="5 6" key="1">
    <citation type="journal article" date="2019" name="Emerg. Microbes Infect.">
        <title>Comprehensive subspecies identification of 175 nontuberculous mycobacteria species based on 7547 genomic profiles.</title>
        <authorList>
            <person name="Matsumoto Y."/>
            <person name="Kinjo T."/>
            <person name="Motooka D."/>
            <person name="Nabeya D."/>
            <person name="Jung N."/>
            <person name="Uechi K."/>
            <person name="Horii T."/>
            <person name="Iida T."/>
            <person name="Fujita J."/>
            <person name="Nakamura S."/>
        </authorList>
    </citation>
    <scope>NUCLEOTIDE SEQUENCE [LARGE SCALE GENOMIC DNA]</scope>
    <source>
        <strain evidence="5 6">JCM 30395</strain>
    </source>
</reference>
<accession>A0A7I7SQS2</accession>
<organism evidence="5 6">
    <name type="scientific">Mycolicibacterium sarraceniae</name>
    <dbReference type="NCBI Taxonomy" id="1534348"/>
    <lineage>
        <taxon>Bacteria</taxon>
        <taxon>Bacillati</taxon>
        <taxon>Actinomycetota</taxon>
        <taxon>Actinomycetes</taxon>
        <taxon>Mycobacteriales</taxon>
        <taxon>Mycobacteriaceae</taxon>
        <taxon>Mycolicibacterium</taxon>
    </lineage>
</organism>
<dbReference type="InterPro" id="IPR001296">
    <property type="entry name" value="Glyco_trans_1"/>
</dbReference>
<dbReference type="PANTHER" id="PTHR12526">
    <property type="entry name" value="GLYCOSYLTRANSFERASE"/>
    <property type="match status" value="1"/>
</dbReference>
<evidence type="ECO:0000259" key="3">
    <source>
        <dbReference type="Pfam" id="PF00534"/>
    </source>
</evidence>
<protein>
    <submittedName>
        <fullName evidence="5">Glycosyl transferase group 1</fullName>
    </submittedName>
</protein>
<dbReference type="Proteomes" id="UP000466445">
    <property type="component" value="Chromosome"/>
</dbReference>
<gene>
    <name evidence="5" type="ORF">MSAR_24730</name>
</gene>
<dbReference type="Gene3D" id="3.40.50.2000">
    <property type="entry name" value="Glycogen Phosphorylase B"/>
    <property type="match status" value="2"/>
</dbReference>
<dbReference type="Pfam" id="PF00534">
    <property type="entry name" value="Glycos_transf_1"/>
    <property type="match status" value="1"/>
</dbReference>
<keyword evidence="1" id="KW-0328">Glycosyltransferase</keyword>
<dbReference type="AlphaFoldDB" id="A0A7I7SQS2"/>
<dbReference type="KEGG" id="msar:MSAR_24730"/>
<feature type="domain" description="Glycosyltransferase subfamily 4-like N-terminal" evidence="4">
    <location>
        <begin position="4"/>
        <end position="136"/>
    </location>
</feature>
<evidence type="ECO:0000313" key="6">
    <source>
        <dbReference type="Proteomes" id="UP000466445"/>
    </source>
</evidence>
<evidence type="ECO:0000259" key="4">
    <source>
        <dbReference type="Pfam" id="PF13579"/>
    </source>
</evidence>
<sequence>MPSVICIGEKGRLFDALPQAGIEAAALNLGGKKNAFRALRQLVSKMRSARPDVVVTRGYNAEVLGRIAAVIAGVKHSIVWVHSAVDIEPRSWIRKSADQLLLPWTASYFGVAEAQRGYIVDGLDCPDDKVRIIHNGVELDLFDTTTDRSILAEFGIDCLGDPVVGIVASLRPEKGHVTLLHAARIVLNDVPRLRLLIVGDGAIRAELEALCANLGIANNVCFCGARSDIGQVLRAMDVFTLSSNTECFPISVLEAMACARPVVCTDVGGISEVVEDGVSGYLVPPQDPAQLAARLKELLSNPALALRMGQAARLRIEAEFSLERSVVATERAIEDIVYGRN</sequence>
<evidence type="ECO:0000256" key="1">
    <source>
        <dbReference type="ARBA" id="ARBA00022676"/>
    </source>
</evidence>
<evidence type="ECO:0000313" key="5">
    <source>
        <dbReference type="EMBL" id="BBY59337.1"/>
    </source>
</evidence>
<dbReference type="PANTHER" id="PTHR12526:SF630">
    <property type="entry name" value="GLYCOSYLTRANSFERASE"/>
    <property type="match status" value="1"/>
</dbReference>
<dbReference type="SUPFAM" id="SSF53756">
    <property type="entry name" value="UDP-Glycosyltransferase/glycogen phosphorylase"/>
    <property type="match status" value="1"/>
</dbReference>
<name>A0A7I7SQS2_9MYCO</name>
<dbReference type="GO" id="GO:0016757">
    <property type="term" value="F:glycosyltransferase activity"/>
    <property type="evidence" value="ECO:0007669"/>
    <property type="project" value="UniProtKB-KW"/>
</dbReference>
<dbReference type="EMBL" id="AP022595">
    <property type="protein sequence ID" value="BBY59337.1"/>
    <property type="molecule type" value="Genomic_DNA"/>
</dbReference>
<dbReference type="InterPro" id="IPR028098">
    <property type="entry name" value="Glyco_trans_4-like_N"/>
</dbReference>
<feature type="domain" description="Glycosyl transferase family 1" evidence="3">
    <location>
        <begin position="160"/>
        <end position="314"/>
    </location>
</feature>
<dbReference type="Pfam" id="PF13579">
    <property type="entry name" value="Glyco_trans_4_4"/>
    <property type="match status" value="1"/>
</dbReference>
<keyword evidence="2 5" id="KW-0808">Transferase</keyword>
<proteinExistence type="predicted"/>
<keyword evidence="6" id="KW-1185">Reference proteome</keyword>